<dbReference type="AlphaFoldDB" id="A0A6L7GLA6"/>
<comment type="caution">
    <text evidence="1">The sequence shown here is derived from an EMBL/GenBank/DDBJ whole genome shotgun (WGS) entry which is preliminary data.</text>
</comment>
<dbReference type="EMBL" id="WMBR01000001">
    <property type="protein sequence ID" value="MXP20187.1"/>
    <property type="molecule type" value="Genomic_DNA"/>
</dbReference>
<gene>
    <name evidence="1" type="ORF">GIY30_02225</name>
</gene>
<dbReference type="RefSeq" id="WP_160900353.1">
    <property type="nucleotide sequence ID" value="NZ_CP102850.1"/>
</dbReference>
<name>A0A6L7GLA6_9ACTN</name>
<accession>A0A6L7GLA6</accession>
<sequence length="63" mass="6992">MTGYNPTCANCHRCAKCRGEGTVDVVKYETDYKGKQHRVARRETCPSCRGVGGRVGVGKHNHR</sequence>
<keyword evidence="2" id="KW-1185">Reference proteome</keyword>
<protein>
    <submittedName>
        <fullName evidence="1">Uncharacterized protein</fullName>
    </submittedName>
</protein>
<evidence type="ECO:0000313" key="2">
    <source>
        <dbReference type="Proteomes" id="UP000475545"/>
    </source>
</evidence>
<proteinExistence type="predicted"/>
<dbReference type="Proteomes" id="UP000475545">
    <property type="component" value="Unassembled WGS sequence"/>
</dbReference>
<reference evidence="1 2" key="1">
    <citation type="submission" date="2019-11" db="EMBL/GenBank/DDBJ databases">
        <title>Gordonia sp. nov., a novel actinobacterium isolated from mangrove soil in Hainan.</title>
        <authorList>
            <person name="Huang X."/>
            <person name="Xie Y."/>
            <person name="Chu X."/>
            <person name="Xiao K."/>
        </authorList>
    </citation>
    <scope>NUCLEOTIDE SEQUENCE [LARGE SCALE GENOMIC DNA]</scope>
    <source>
        <strain evidence="1 2">HNM0687</strain>
    </source>
</reference>
<organism evidence="1 2">
    <name type="scientific">Gordonia mangrovi</name>
    <dbReference type="NCBI Taxonomy" id="2665643"/>
    <lineage>
        <taxon>Bacteria</taxon>
        <taxon>Bacillati</taxon>
        <taxon>Actinomycetota</taxon>
        <taxon>Actinomycetes</taxon>
        <taxon>Mycobacteriales</taxon>
        <taxon>Gordoniaceae</taxon>
        <taxon>Gordonia</taxon>
    </lineage>
</organism>
<evidence type="ECO:0000313" key="1">
    <source>
        <dbReference type="EMBL" id="MXP20187.1"/>
    </source>
</evidence>